<feature type="domain" description="Lipid II isoglutaminyl synthase (glutamine-hydrolyzing) subunit MurT C-terminal" evidence="7">
    <location>
        <begin position="374"/>
        <end position="461"/>
    </location>
</feature>
<evidence type="ECO:0000256" key="2">
    <source>
        <dbReference type="ARBA" id="ARBA00022741"/>
    </source>
</evidence>
<dbReference type="Proteomes" id="UP000184291">
    <property type="component" value="Unassembled WGS sequence"/>
</dbReference>
<keyword evidence="3 4" id="KW-0067">ATP-binding</keyword>
<evidence type="ECO:0000256" key="3">
    <source>
        <dbReference type="ARBA" id="ARBA00022840"/>
    </source>
</evidence>
<dbReference type="Pfam" id="PF08353">
    <property type="entry name" value="MurT_C"/>
    <property type="match status" value="1"/>
</dbReference>
<keyword evidence="4" id="KW-0133">Cell shape</keyword>
<feature type="compositionally biased region" description="Low complexity" evidence="5">
    <location>
        <begin position="354"/>
        <end position="367"/>
    </location>
</feature>
<dbReference type="GO" id="GO:0005524">
    <property type="term" value="F:ATP binding"/>
    <property type="evidence" value="ECO:0007669"/>
    <property type="project" value="UniProtKB-UniRule"/>
</dbReference>
<dbReference type="EMBL" id="FQTT01000016">
    <property type="protein sequence ID" value="SHE26820.1"/>
    <property type="molecule type" value="Genomic_DNA"/>
</dbReference>
<keyword evidence="4" id="KW-0573">Peptidoglycan synthesis</keyword>
<comment type="catalytic activity">
    <reaction evidence="4">
        <text>beta-D-GlcNAc-(1-&gt;4)-Mur2Ac(oyl-L-Ala-gamma-D-O-P-Glu-L-Lys-D-Ala-D-Ala)-di-trans,octa-cis-undecaprenyl diphosphate + NH4(+) = beta-D-GlcNAc-(1-&gt;4)-Mur2Ac(oyl-L-Ala-D-isoglutaminyl-L-Lys-D-Ala-D-Ala)-di-trans,octa-cis-undecaprenyl diphosphate + phosphate + H(+)</text>
        <dbReference type="Rhea" id="RHEA:57932"/>
        <dbReference type="ChEBI" id="CHEBI:15378"/>
        <dbReference type="ChEBI" id="CHEBI:28938"/>
        <dbReference type="ChEBI" id="CHEBI:43474"/>
        <dbReference type="ChEBI" id="CHEBI:62233"/>
        <dbReference type="ChEBI" id="CHEBI:143132"/>
    </reaction>
</comment>
<dbReference type="STRING" id="1892869.ACGLYG10_3075"/>
<dbReference type="GO" id="GO:0071555">
    <property type="term" value="P:cell wall organization"/>
    <property type="evidence" value="ECO:0007669"/>
    <property type="project" value="UniProtKB-KW"/>
</dbReference>
<comment type="subunit">
    <text evidence="4">Forms a heterodimer with GatD.</text>
</comment>
<proteinExistence type="inferred from homology"/>
<dbReference type="Gene3D" id="3.40.1190.10">
    <property type="entry name" value="Mur-like, catalytic domain"/>
    <property type="match status" value="1"/>
</dbReference>
<protein>
    <recommendedName>
        <fullName evidence="4">Lipid II isoglutaminyl synthase (glutamine-hydrolyzing) subunit MurT</fullName>
        <ecNumber evidence="4">6.3.5.13</ecNumber>
    </recommendedName>
</protein>
<evidence type="ECO:0000313" key="9">
    <source>
        <dbReference type="Proteomes" id="UP000184291"/>
    </source>
</evidence>
<comment type="pathway">
    <text evidence="4">Cell wall biogenesis; peptidoglycan biosynthesis.</text>
</comment>
<organism evidence="8 9">
    <name type="scientific">Actinomyces glycerinitolerans</name>
    <dbReference type="NCBI Taxonomy" id="1892869"/>
    <lineage>
        <taxon>Bacteria</taxon>
        <taxon>Bacillati</taxon>
        <taxon>Actinomycetota</taxon>
        <taxon>Actinomycetes</taxon>
        <taxon>Actinomycetales</taxon>
        <taxon>Actinomycetaceae</taxon>
        <taxon>Actinomyces</taxon>
    </lineage>
</organism>
<keyword evidence="4" id="KW-0479">Metal-binding</keyword>
<evidence type="ECO:0000256" key="5">
    <source>
        <dbReference type="SAM" id="MobiDB-lite"/>
    </source>
</evidence>
<evidence type="ECO:0000259" key="6">
    <source>
        <dbReference type="Pfam" id="PF08245"/>
    </source>
</evidence>
<dbReference type="GO" id="GO:0009252">
    <property type="term" value="P:peptidoglycan biosynthetic process"/>
    <property type="evidence" value="ECO:0007669"/>
    <property type="project" value="UniProtKB-UniRule"/>
</dbReference>
<dbReference type="RefSeq" id="WP_073333908.1">
    <property type="nucleotide sequence ID" value="NZ_FQTT01000016.1"/>
</dbReference>
<dbReference type="PROSITE" id="PS01011">
    <property type="entry name" value="FOLYLPOLYGLU_SYNT_1"/>
    <property type="match status" value="1"/>
</dbReference>
<evidence type="ECO:0000313" key="8">
    <source>
        <dbReference type="EMBL" id="SHE26820.1"/>
    </source>
</evidence>
<dbReference type="OrthoDB" id="9803907at2"/>
<keyword evidence="1 4" id="KW-0436">Ligase</keyword>
<accession>A0A1M4S3V3</accession>
<keyword evidence="2 4" id="KW-0547">Nucleotide-binding</keyword>
<dbReference type="InterPro" id="IPR013221">
    <property type="entry name" value="Mur_ligase_cen"/>
</dbReference>
<dbReference type="PANTHER" id="PTHR23135:SF7">
    <property type="entry name" value="LIPID II ISOGLUTAMINYL SYNTHASE (GLUTAMINE-HYDROLYZING) SUBUNIT MURT"/>
    <property type="match status" value="1"/>
</dbReference>
<dbReference type="HAMAP" id="MF_02214">
    <property type="entry name" value="Lipid_II_synth_MurT"/>
    <property type="match status" value="1"/>
</dbReference>
<dbReference type="SUPFAM" id="SSF53623">
    <property type="entry name" value="MurD-like peptide ligases, catalytic domain"/>
    <property type="match status" value="1"/>
</dbReference>
<dbReference type="AlphaFoldDB" id="A0A1M4S3V3"/>
<feature type="active site" evidence="4">
    <location>
        <position position="388"/>
    </location>
</feature>
<dbReference type="GO" id="GO:0004326">
    <property type="term" value="F:tetrahydrofolylpolyglutamate synthase activity"/>
    <property type="evidence" value="ECO:0007669"/>
    <property type="project" value="InterPro"/>
</dbReference>
<feature type="domain" description="Mur ligase central" evidence="6">
    <location>
        <begin position="56"/>
        <end position="175"/>
    </location>
</feature>
<comment type="caution">
    <text evidence="4">Lacks conserved residue(s) required for the propagation of feature annotation.</text>
</comment>
<comment type="function">
    <text evidence="4">The lipid II isoglutaminyl synthase complex catalyzes the formation of alpha-D-isoglutamine in the cell wall lipid II stem peptide. The MurT subunit catalyzes the ATP-dependent amidation of D-glutamate residue of lipid II, converting it to an isoglutamine residue.</text>
</comment>
<evidence type="ECO:0000256" key="4">
    <source>
        <dbReference type="HAMAP-Rule" id="MF_02214"/>
    </source>
</evidence>
<comment type="similarity">
    <text evidence="4">Belongs to the MurCDEF family. MurT subfamily.</text>
</comment>
<reference evidence="9" key="1">
    <citation type="submission" date="2016-09" db="EMBL/GenBank/DDBJ databases">
        <authorList>
            <person name="Strepis N."/>
        </authorList>
    </citation>
    <scope>NUCLEOTIDE SEQUENCE [LARGE SCALE GENOMIC DNA]</scope>
</reference>
<keyword evidence="9" id="KW-1185">Reference proteome</keyword>
<keyword evidence="4" id="KW-0961">Cell wall biogenesis/degradation</keyword>
<comment type="catalytic activity">
    <reaction evidence="4">
        <text>beta-D-GlcNAc-(1-&gt;4)-Mur2Ac(oyl-L-Ala-gamma-D-Glu-L-Lys-D-Ala-D-Ala)-di-trans,octa-cis-undecaprenyl diphosphate + ATP = beta-D-GlcNAc-(1-&gt;4)-Mur2Ac(oyl-L-Ala-gamma-D-O-P-Glu-L-Lys-D-Ala-D-Ala)-di-trans,octa-cis-undecaprenyl diphosphate + ADP</text>
        <dbReference type="Rhea" id="RHEA:59488"/>
        <dbReference type="ChEBI" id="CHEBI:30616"/>
        <dbReference type="ChEBI" id="CHEBI:60033"/>
        <dbReference type="ChEBI" id="CHEBI:143132"/>
        <dbReference type="ChEBI" id="CHEBI:456216"/>
    </reaction>
</comment>
<sequence length="479" mass="50961">MRSRLTVALGRTARTLARLRGGGSGGTAFPGLVMERTDPGFLARTLDRLPHGVVLVSGTNGKTTTTKMVVQLLRDQGLKVFTNRTGSNFVRGVLAALLTEVNAAGHLDADVAVLELDEAHAVHFVRSVRPRAALMLNVMRDQLDRFGEIDYTASLLRQAALATRDVVVVNADDPRLNGERFLGGLASRTAAFGVGPALRSVFLSDDDLRTEQADAGGAPGALADDAVESTAGADSPCPAPRVRLVALAGNEATIEVDGTEHRVAFAIPGIHNVLNACAALTLVLEVLGDRADLPRLLATLSEIRPAFGRGEVITLDGRPVQLSLVKNPAGFRMSLMSAPTAQADATSRTDTVDAGSAPSTTAAPAAGRGRPDELIMIAINDEYADGRDMSWLWDVDFTSLKRAGVAVVTGVRAWDMALRLRYDEVPVGVVEPDLEAGLDTLRARAAAEDRPMRVYTTYTAMLALRARLGRLTEVEEVMK</sequence>
<evidence type="ECO:0000256" key="1">
    <source>
        <dbReference type="ARBA" id="ARBA00022598"/>
    </source>
</evidence>
<name>A0A1M4S3V3_9ACTO</name>
<dbReference type="GO" id="GO:0046872">
    <property type="term" value="F:metal ion binding"/>
    <property type="evidence" value="ECO:0007669"/>
    <property type="project" value="UniProtKB-KW"/>
</dbReference>
<dbReference type="Pfam" id="PF08245">
    <property type="entry name" value="Mur_ligase_M"/>
    <property type="match status" value="1"/>
</dbReference>
<dbReference type="InterPro" id="IPR036565">
    <property type="entry name" value="Mur-like_cat_sf"/>
</dbReference>
<dbReference type="InterPro" id="IPR013564">
    <property type="entry name" value="MurT_C"/>
</dbReference>
<dbReference type="PANTHER" id="PTHR23135">
    <property type="entry name" value="MUR LIGASE FAMILY MEMBER"/>
    <property type="match status" value="1"/>
</dbReference>
<dbReference type="GO" id="GO:0008360">
    <property type="term" value="P:regulation of cell shape"/>
    <property type="evidence" value="ECO:0007669"/>
    <property type="project" value="UniProtKB-KW"/>
</dbReference>
<feature type="region of interest" description="Disordered" evidence="5">
    <location>
        <begin position="341"/>
        <end position="367"/>
    </location>
</feature>
<evidence type="ECO:0000259" key="7">
    <source>
        <dbReference type="Pfam" id="PF08353"/>
    </source>
</evidence>
<dbReference type="EC" id="6.3.5.13" evidence="4"/>
<dbReference type="InterPro" id="IPR018109">
    <property type="entry name" value="Folylpolyglutamate_synth_CS"/>
</dbReference>
<dbReference type="UniPathway" id="UPA00219"/>
<comment type="catalytic activity">
    <reaction evidence="4">
        <text>beta-D-GlcNAc-(1-&gt;4)-Mur2Ac(oyl-L-Ala-gamma-D-Glu-L-Lys-D-Ala-D-Ala)-di-trans,octa-cis-undecaprenyl diphosphate + L-glutamine + ATP + H2O = beta-D-GlcNAc-(1-&gt;4)-Mur2Ac(oyl-L-Ala-D-isoglutaminyl-L-Lys-D-Ala-D-Ala)-di-trans,octa-cis-undecaprenyl diphosphate + L-glutamate + ADP + phosphate + H(+)</text>
        <dbReference type="Rhea" id="RHEA:57928"/>
        <dbReference type="ChEBI" id="CHEBI:15377"/>
        <dbReference type="ChEBI" id="CHEBI:15378"/>
        <dbReference type="ChEBI" id="CHEBI:29985"/>
        <dbReference type="ChEBI" id="CHEBI:30616"/>
        <dbReference type="ChEBI" id="CHEBI:43474"/>
        <dbReference type="ChEBI" id="CHEBI:58359"/>
        <dbReference type="ChEBI" id="CHEBI:60033"/>
        <dbReference type="ChEBI" id="CHEBI:62233"/>
        <dbReference type="ChEBI" id="CHEBI:456216"/>
        <dbReference type="EC" id="6.3.5.13"/>
    </reaction>
</comment>
<dbReference type="GO" id="GO:0140282">
    <property type="term" value="F:carbon-nitrogen ligase activity on lipid II"/>
    <property type="evidence" value="ECO:0007669"/>
    <property type="project" value="UniProtKB-UniRule"/>
</dbReference>
<dbReference type="InterPro" id="IPR043703">
    <property type="entry name" value="Lipid_II_synth_MurT"/>
</dbReference>
<gene>
    <name evidence="4" type="primary">murT</name>
    <name evidence="8" type="ORF">ACGLYG10_3075</name>
</gene>